<dbReference type="GO" id="GO:0003677">
    <property type="term" value="F:DNA binding"/>
    <property type="evidence" value="ECO:0007669"/>
    <property type="project" value="InterPro"/>
</dbReference>
<feature type="domain" description="BRCT" evidence="21">
    <location>
        <begin position="652"/>
        <end position="741"/>
    </location>
</feature>
<comment type="similarity">
    <text evidence="3 19">Belongs to the ATP-dependent DNA ligase family.</text>
</comment>
<dbReference type="GO" id="GO:0006297">
    <property type="term" value="P:nucleotide-excision repair, DNA gap filling"/>
    <property type="evidence" value="ECO:0007669"/>
    <property type="project" value="TreeGrafter"/>
</dbReference>
<dbReference type="NCBIfam" id="TIGR00574">
    <property type="entry name" value="dnl1"/>
    <property type="match status" value="1"/>
</dbReference>
<dbReference type="GO" id="GO:0006303">
    <property type="term" value="P:double-strand break repair via nonhomologous end joining"/>
    <property type="evidence" value="ECO:0007669"/>
    <property type="project" value="TreeGrafter"/>
</dbReference>
<dbReference type="EMBL" id="LT551811">
    <property type="protein sequence ID" value="SAL97438.1"/>
    <property type="molecule type" value="Genomic_DNA"/>
</dbReference>
<dbReference type="Pfam" id="PF04679">
    <property type="entry name" value="DNA_ligase_A_C"/>
    <property type="match status" value="1"/>
</dbReference>
<dbReference type="Pfam" id="PF01068">
    <property type="entry name" value="DNA_ligase_A_M"/>
    <property type="match status" value="1"/>
</dbReference>
<keyword evidence="6" id="KW-0436">Ligase</keyword>
<feature type="domain" description="ATP-dependent DNA ligase family profile" evidence="20">
    <location>
        <begin position="338"/>
        <end position="472"/>
    </location>
</feature>
<dbReference type="Gene3D" id="3.30.470.30">
    <property type="entry name" value="DNA ligase/mRNA capping enzyme"/>
    <property type="match status" value="1"/>
</dbReference>
<evidence type="ECO:0000259" key="21">
    <source>
        <dbReference type="PROSITE" id="PS50172"/>
    </source>
</evidence>
<evidence type="ECO:0000256" key="17">
    <source>
        <dbReference type="ARBA" id="ARBA00031942"/>
    </source>
</evidence>
<dbReference type="STRING" id="4829.A0A163LWN7"/>
<evidence type="ECO:0000313" key="22">
    <source>
        <dbReference type="EMBL" id="SAL97438.1"/>
    </source>
</evidence>
<evidence type="ECO:0000256" key="6">
    <source>
        <dbReference type="ARBA" id="ARBA00022598"/>
    </source>
</evidence>
<evidence type="ECO:0000256" key="9">
    <source>
        <dbReference type="ARBA" id="ARBA00022741"/>
    </source>
</evidence>
<evidence type="ECO:0000256" key="19">
    <source>
        <dbReference type="RuleBase" id="RU004196"/>
    </source>
</evidence>
<evidence type="ECO:0000256" key="7">
    <source>
        <dbReference type="ARBA" id="ARBA00022723"/>
    </source>
</evidence>
<comment type="subcellular location">
    <subcellularLocation>
        <location evidence="2">Nucleus</location>
    </subcellularLocation>
</comment>
<dbReference type="Gene3D" id="3.40.50.10190">
    <property type="entry name" value="BRCT domain"/>
    <property type="match status" value="2"/>
</dbReference>
<dbReference type="Pfam" id="PF16589">
    <property type="entry name" value="BRCT_2"/>
    <property type="match status" value="1"/>
</dbReference>
<evidence type="ECO:0000256" key="1">
    <source>
        <dbReference type="ARBA" id="ARBA00001946"/>
    </source>
</evidence>
<evidence type="ECO:0000256" key="4">
    <source>
        <dbReference type="ARBA" id="ARBA00012727"/>
    </source>
</evidence>
<dbReference type="InterPro" id="IPR036599">
    <property type="entry name" value="DNA_ligase_N_sf"/>
</dbReference>
<organism evidence="22">
    <name type="scientific">Absidia glauca</name>
    <name type="common">Pin mould</name>
    <dbReference type="NCBI Taxonomy" id="4829"/>
    <lineage>
        <taxon>Eukaryota</taxon>
        <taxon>Fungi</taxon>
        <taxon>Fungi incertae sedis</taxon>
        <taxon>Mucoromycota</taxon>
        <taxon>Mucoromycotina</taxon>
        <taxon>Mucoromycetes</taxon>
        <taxon>Mucorales</taxon>
        <taxon>Cunninghamellaceae</taxon>
        <taxon>Absidia</taxon>
    </lineage>
</organism>
<dbReference type="Proteomes" id="UP000078561">
    <property type="component" value="Unassembled WGS sequence"/>
</dbReference>
<gene>
    <name evidence="22" type="primary">ABSGL_02935.1 scaffold 4097</name>
</gene>
<evidence type="ECO:0000256" key="3">
    <source>
        <dbReference type="ARBA" id="ARBA00007572"/>
    </source>
</evidence>
<dbReference type="InterPro" id="IPR021536">
    <property type="entry name" value="DNA_ligase_IV_dom"/>
</dbReference>
<dbReference type="SMART" id="SM00292">
    <property type="entry name" value="BRCT"/>
    <property type="match status" value="1"/>
</dbReference>
<dbReference type="InterPro" id="IPR001357">
    <property type="entry name" value="BRCT_dom"/>
</dbReference>
<evidence type="ECO:0000259" key="20">
    <source>
        <dbReference type="PROSITE" id="PS50160"/>
    </source>
</evidence>
<evidence type="ECO:0000256" key="13">
    <source>
        <dbReference type="ARBA" id="ARBA00023172"/>
    </source>
</evidence>
<keyword evidence="8" id="KW-0677">Repeat</keyword>
<keyword evidence="15" id="KW-0539">Nucleus</keyword>
<dbReference type="Pfam" id="PF11411">
    <property type="entry name" value="DNA_ligase_IV"/>
    <property type="match status" value="1"/>
</dbReference>
<reference evidence="22" key="1">
    <citation type="submission" date="2016-04" db="EMBL/GenBank/DDBJ databases">
        <authorList>
            <person name="Evans L.H."/>
            <person name="Alamgir A."/>
            <person name="Owens N."/>
            <person name="Weber N.D."/>
            <person name="Virtaneva K."/>
            <person name="Barbian K."/>
            <person name="Babar A."/>
            <person name="Rosenke K."/>
        </authorList>
    </citation>
    <scope>NUCLEOTIDE SEQUENCE [LARGE SCALE GENOMIC DNA]</scope>
    <source>
        <strain evidence="22">CBS 101.48</strain>
    </source>
</reference>
<dbReference type="EC" id="6.5.1.1" evidence="4"/>
<keyword evidence="14" id="KW-0234">DNA repair</keyword>
<dbReference type="GO" id="GO:0003910">
    <property type="term" value="F:DNA ligase (ATP) activity"/>
    <property type="evidence" value="ECO:0007669"/>
    <property type="project" value="UniProtKB-EC"/>
</dbReference>
<dbReference type="PROSITE" id="PS50160">
    <property type="entry name" value="DNA_LIGASE_A3"/>
    <property type="match status" value="1"/>
</dbReference>
<dbReference type="InterPro" id="IPR012308">
    <property type="entry name" value="DNA_ligase_ATP-dep_N"/>
</dbReference>
<dbReference type="Pfam" id="PF04675">
    <property type="entry name" value="DNA_ligase_A_N"/>
    <property type="match status" value="1"/>
</dbReference>
<dbReference type="PROSITE" id="PS50172">
    <property type="entry name" value="BRCT"/>
    <property type="match status" value="2"/>
</dbReference>
<dbReference type="InParanoid" id="A0A163LWN7"/>
<dbReference type="GO" id="GO:0032807">
    <property type="term" value="C:DNA ligase IV complex"/>
    <property type="evidence" value="ECO:0007669"/>
    <property type="project" value="TreeGrafter"/>
</dbReference>
<protein>
    <recommendedName>
        <fullName evidence="5">DNA ligase 4</fullName>
        <ecNumber evidence="4">6.5.1.1</ecNumber>
    </recommendedName>
    <alternativeName>
        <fullName evidence="17">DNA ligase IV</fullName>
    </alternativeName>
    <alternativeName>
        <fullName evidence="16">Polydeoxyribonucleotide synthase [ATP] 4</fullName>
    </alternativeName>
</protein>
<feature type="domain" description="BRCT" evidence="21">
    <location>
        <begin position="843"/>
        <end position="914"/>
    </location>
</feature>
<dbReference type="InterPro" id="IPR012340">
    <property type="entry name" value="NA-bd_OB-fold"/>
</dbReference>
<evidence type="ECO:0000256" key="5">
    <source>
        <dbReference type="ARBA" id="ARBA00022073"/>
    </source>
</evidence>
<evidence type="ECO:0000256" key="10">
    <source>
        <dbReference type="ARBA" id="ARBA00022763"/>
    </source>
</evidence>
<keyword evidence="11" id="KW-0067">ATP-binding</keyword>
<dbReference type="PROSITE" id="PS00333">
    <property type="entry name" value="DNA_LIGASE_A2"/>
    <property type="match status" value="1"/>
</dbReference>
<dbReference type="InterPro" id="IPR012309">
    <property type="entry name" value="DNA_ligase_ATP-dep_C"/>
</dbReference>
<dbReference type="SUPFAM" id="SSF50249">
    <property type="entry name" value="Nucleic acid-binding proteins"/>
    <property type="match status" value="1"/>
</dbReference>
<accession>A0A163LWN7</accession>
<dbReference type="PANTHER" id="PTHR45997">
    <property type="entry name" value="DNA LIGASE 4"/>
    <property type="match status" value="1"/>
</dbReference>
<dbReference type="OrthoDB" id="151490at2759"/>
<sequence length="940" mass="107828">MSTPLFTQVCRLMQLINETRGTDEKKRLVSKFFHGWRQECGDDFYPIMRLLLPQLDRTRYGIKETKLAKTYIEVLGLGPQSEDAYNLTKWKLPSASAKVKTSGDFASIAADIVERRSTVTTSTQTVQDVNDLLDTLNRSESDDKRKMAIYKHVVNNYTAFEQRWIIRIVLKDLKMGMSENSIFDVFHPQARELYSVCSNLRKVCEDLRNPTMKLGKSVIALFQPFKPQLGIKGQPKDMSFVKHKGIFYIEEKIDGERIQMHYDGSTQKFKWFSRKATDYTHLYGASPMEEGKLANEITDCLKKTKSLILDGEMVAYDPKLDVYLPFGTLKSSAIDSSLDPDKARPCFIIFDIVYYNGTHLVDYALSDRRKLLANVLIERRGYLNILEYKERSTEQDIIDEMTVVVEQRQEGIMLKNPGTRYECGERNKSWIKIKPEYFDSLGENCDLLVIGGKYGTGRRGNQIAQYMCALRDDRKSTPEEPHMIGTGFSADQIKEFGRFFQNTQKYNSKNLPSWLSHPEKSTDVPDVIVKDVRDTVVIEVKASEIVFSQMWGAGCTLRFPRFLRFRHDKSWKDAMTYSGKLPNEDALDLILTSLSTVIEMIQTRRSTGQKRKPFSQNDFTINAKKRAPKKSTVTSLSLIPSQQGVETENISQTSSLFSGKTFYVINGIDDNTNKTKLEYVIKKNGGQFVQTDEKADYVIAGKHNIRVDSIIYRKTCDLILPQWITDCVDAQQVLQLVPKYMLFTTQRTEQEFLLKMDPYGDSYTEDATDQSLKEIWDSIPSVICDAEVDDIRRKYFNSDGLPGMFFYGLKVYFDTPNQNVAQCDPLTVEWVEKQHKVDKIKCVSKYVRFYGGTIAEKDDPAITHIIMDEDQSSDAIANATRRFSFDRSPYFITAKWIRECVKQQTLVDETPYDVKIPSTYQPSASYHPFASGLSMTNTAL</sequence>
<evidence type="ECO:0000256" key="16">
    <source>
        <dbReference type="ARBA" id="ARBA00030676"/>
    </source>
</evidence>
<dbReference type="GO" id="GO:0006310">
    <property type="term" value="P:DNA recombination"/>
    <property type="evidence" value="ECO:0007669"/>
    <property type="project" value="UniProtKB-KW"/>
</dbReference>
<dbReference type="GO" id="GO:0005524">
    <property type="term" value="F:ATP binding"/>
    <property type="evidence" value="ECO:0007669"/>
    <property type="project" value="UniProtKB-KW"/>
</dbReference>
<comment type="cofactor">
    <cofactor evidence="1">
        <name>Mg(2+)</name>
        <dbReference type="ChEBI" id="CHEBI:18420"/>
    </cofactor>
</comment>
<dbReference type="Gene3D" id="2.40.50.140">
    <property type="entry name" value="Nucleic acid-binding proteins"/>
    <property type="match status" value="1"/>
</dbReference>
<dbReference type="InterPro" id="IPR036420">
    <property type="entry name" value="BRCT_dom_sf"/>
</dbReference>
<evidence type="ECO:0000256" key="18">
    <source>
        <dbReference type="ARBA" id="ARBA00034003"/>
    </source>
</evidence>
<evidence type="ECO:0000256" key="12">
    <source>
        <dbReference type="ARBA" id="ARBA00022842"/>
    </source>
</evidence>
<dbReference type="CDD" id="cd07903">
    <property type="entry name" value="Adenylation_DNA_ligase_IV"/>
    <property type="match status" value="1"/>
</dbReference>
<dbReference type="SUPFAM" id="SSF56091">
    <property type="entry name" value="DNA ligase/mRNA capping enzyme, catalytic domain"/>
    <property type="match status" value="1"/>
</dbReference>
<evidence type="ECO:0000256" key="2">
    <source>
        <dbReference type="ARBA" id="ARBA00004123"/>
    </source>
</evidence>
<dbReference type="FunCoup" id="A0A163LWN7">
    <property type="interactions" value="295"/>
</dbReference>
<evidence type="ECO:0000256" key="11">
    <source>
        <dbReference type="ARBA" id="ARBA00022840"/>
    </source>
</evidence>
<dbReference type="Gene3D" id="1.10.3260.10">
    <property type="entry name" value="DNA ligase, ATP-dependent, N-terminal domain"/>
    <property type="match status" value="1"/>
</dbReference>
<proteinExistence type="inferred from homology"/>
<evidence type="ECO:0000256" key="8">
    <source>
        <dbReference type="ARBA" id="ARBA00022737"/>
    </source>
</evidence>
<evidence type="ECO:0000313" key="23">
    <source>
        <dbReference type="Proteomes" id="UP000078561"/>
    </source>
</evidence>
<dbReference type="InterPro" id="IPR012310">
    <property type="entry name" value="DNA_ligase_ATP-dep_cent"/>
</dbReference>
<name>A0A163LWN7_ABSGL</name>
<dbReference type="InterPro" id="IPR016059">
    <property type="entry name" value="DNA_ligase_ATP-dep_CS"/>
</dbReference>
<dbReference type="SUPFAM" id="SSF117018">
    <property type="entry name" value="ATP-dependent DNA ligase DNA-binding domain"/>
    <property type="match status" value="1"/>
</dbReference>
<keyword evidence="10" id="KW-0227">DNA damage</keyword>
<comment type="catalytic activity">
    <reaction evidence="18">
        <text>ATP + (deoxyribonucleotide)n-3'-hydroxyl + 5'-phospho-(deoxyribonucleotide)m = (deoxyribonucleotide)n+m + AMP + diphosphate.</text>
        <dbReference type="EC" id="6.5.1.1"/>
    </reaction>
</comment>
<evidence type="ECO:0000256" key="14">
    <source>
        <dbReference type="ARBA" id="ARBA00023204"/>
    </source>
</evidence>
<dbReference type="GO" id="GO:0046872">
    <property type="term" value="F:metal ion binding"/>
    <property type="evidence" value="ECO:0007669"/>
    <property type="project" value="UniProtKB-KW"/>
</dbReference>
<dbReference type="AlphaFoldDB" id="A0A163LWN7"/>
<dbReference type="InterPro" id="IPR029710">
    <property type="entry name" value="LIG4"/>
</dbReference>
<keyword evidence="7" id="KW-0479">Metal-binding</keyword>
<dbReference type="GO" id="GO:0071897">
    <property type="term" value="P:DNA biosynthetic process"/>
    <property type="evidence" value="ECO:0007669"/>
    <property type="project" value="InterPro"/>
</dbReference>
<dbReference type="InterPro" id="IPR044125">
    <property type="entry name" value="Adenylation_DNA_ligase_IV"/>
</dbReference>
<dbReference type="InterPro" id="IPR000977">
    <property type="entry name" value="DNA_ligase_ATP-dep"/>
</dbReference>
<keyword evidence="23" id="KW-1185">Reference proteome</keyword>
<keyword evidence="12" id="KW-0460">Magnesium</keyword>
<keyword evidence="13" id="KW-0233">DNA recombination</keyword>
<dbReference type="SUPFAM" id="SSF52113">
    <property type="entry name" value="BRCT domain"/>
    <property type="match status" value="2"/>
</dbReference>
<evidence type="ECO:0000256" key="15">
    <source>
        <dbReference type="ARBA" id="ARBA00023242"/>
    </source>
</evidence>
<dbReference type="PANTHER" id="PTHR45997:SF1">
    <property type="entry name" value="DNA LIGASE 4"/>
    <property type="match status" value="1"/>
</dbReference>
<dbReference type="OMA" id="IMLQHRT"/>
<keyword evidence="9" id="KW-0547">Nucleotide-binding</keyword>